<sequence length="255" mass="29527">LQTHINEGFAKLSEALYIADRKARESVEARAQLEKRVAQHKKLEQEARMREMAAKARQARERAGIRKRDEDDDEAVKAREEIRRDRLDDIRKERNIARNRPDKVDKLMRDRDRDISEKIVLGLPDAKVRSSETQFDQRLFDQNKGLDSGAMDDETYNPYDKAWRGGDNVQQHIYRPSKNIDKDVYGDDLDKIINTQRFVPDKGFSGAEGSSRGAGPVQFEREQDVFGLGDLFQQVKNKRGGDRDGDREDSKRARH</sequence>
<protein>
    <recommendedName>
        <fullName evidence="3">SKI-interacting protein SKIP SNW domain-containing protein</fullName>
    </recommendedName>
</protein>
<feature type="non-terminal residue" evidence="4">
    <location>
        <position position="1"/>
    </location>
</feature>
<evidence type="ECO:0000313" key="4">
    <source>
        <dbReference type="EMBL" id="KIH61883.1"/>
    </source>
</evidence>
<feature type="domain" description="SKI-interacting protein SKIP SNW" evidence="3">
    <location>
        <begin position="2"/>
        <end position="60"/>
    </location>
</feature>
<gene>
    <name evidence="4" type="ORF">ANCDUO_07838</name>
</gene>
<dbReference type="EMBL" id="KN729756">
    <property type="protein sequence ID" value="KIH61883.1"/>
    <property type="molecule type" value="Genomic_DNA"/>
</dbReference>
<dbReference type="InterPro" id="IPR017862">
    <property type="entry name" value="SKI-int_prot_SKIP"/>
</dbReference>
<evidence type="ECO:0000313" key="5">
    <source>
        <dbReference type="Proteomes" id="UP000054047"/>
    </source>
</evidence>
<feature type="compositionally biased region" description="Basic and acidic residues" evidence="2">
    <location>
        <begin position="239"/>
        <end position="255"/>
    </location>
</feature>
<dbReference type="AlphaFoldDB" id="A0A0C2CY03"/>
<keyword evidence="5" id="KW-1185">Reference proteome</keyword>
<dbReference type="OrthoDB" id="5827633at2759"/>
<feature type="region of interest" description="Disordered" evidence="2">
    <location>
        <begin position="200"/>
        <end position="255"/>
    </location>
</feature>
<evidence type="ECO:0000256" key="1">
    <source>
        <dbReference type="ARBA" id="ARBA00010197"/>
    </source>
</evidence>
<evidence type="ECO:0000259" key="3">
    <source>
        <dbReference type="Pfam" id="PF02731"/>
    </source>
</evidence>
<name>A0A0C2CY03_9BILA</name>
<feature type="region of interest" description="Disordered" evidence="2">
    <location>
        <begin position="49"/>
        <end position="76"/>
    </location>
</feature>
<dbReference type="GO" id="GO:0000398">
    <property type="term" value="P:mRNA splicing, via spliceosome"/>
    <property type="evidence" value="ECO:0007669"/>
    <property type="project" value="InterPro"/>
</dbReference>
<dbReference type="Pfam" id="PF02731">
    <property type="entry name" value="SKIP_SNW"/>
    <property type="match status" value="1"/>
</dbReference>
<proteinExistence type="inferred from homology"/>
<organism evidence="4 5">
    <name type="scientific">Ancylostoma duodenale</name>
    <dbReference type="NCBI Taxonomy" id="51022"/>
    <lineage>
        <taxon>Eukaryota</taxon>
        <taxon>Metazoa</taxon>
        <taxon>Ecdysozoa</taxon>
        <taxon>Nematoda</taxon>
        <taxon>Chromadorea</taxon>
        <taxon>Rhabditida</taxon>
        <taxon>Rhabditina</taxon>
        <taxon>Rhabditomorpha</taxon>
        <taxon>Strongyloidea</taxon>
        <taxon>Ancylostomatidae</taxon>
        <taxon>Ancylostomatinae</taxon>
        <taxon>Ancylostoma</taxon>
    </lineage>
</organism>
<evidence type="ECO:0000256" key="2">
    <source>
        <dbReference type="SAM" id="MobiDB-lite"/>
    </source>
</evidence>
<dbReference type="PANTHER" id="PTHR12096">
    <property type="entry name" value="NUCLEAR PROTEIN SKIP-RELATED"/>
    <property type="match status" value="1"/>
</dbReference>
<reference evidence="4 5" key="1">
    <citation type="submission" date="2013-12" db="EMBL/GenBank/DDBJ databases">
        <title>Draft genome of the parsitic nematode Ancylostoma duodenale.</title>
        <authorList>
            <person name="Mitreva M."/>
        </authorList>
    </citation>
    <scope>NUCLEOTIDE SEQUENCE [LARGE SCALE GENOMIC DNA]</scope>
    <source>
        <strain evidence="4 5">Zhejiang</strain>
    </source>
</reference>
<dbReference type="GO" id="GO:0005681">
    <property type="term" value="C:spliceosomal complex"/>
    <property type="evidence" value="ECO:0007669"/>
    <property type="project" value="InterPro"/>
</dbReference>
<accession>A0A0C2CY03</accession>
<dbReference type="Proteomes" id="UP000054047">
    <property type="component" value="Unassembled WGS sequence"/>
</dbReference>
<comment type="similarity">
    <text evidence="1">Belongs to the SNW family.</text>
</comment>
<dbReference type="InterPro" id="IPR004015">
    <property type="entry name" value="SKI-int_prot_SKIP_SNW-dom"/>
</dbReference>